<dbReference type="Proteomes" id="UP000054928">
    <property type="component" value="Unassembled WGS sequence"/>
</dbReference>
<dbReference type="GeneID" id="36408733"/>
<evidence type="ECO:0000256" key="1">
    <source>
        <dbReference type="SAM" id="MobiDB-lite"/>
    </source>
</evidence>
<feature type="compositionally biased region" description="Basic residues" evidence="1">
    <location>
        <begin position="68"/>
        <end position="78"/>
    </location>
</feature>
<feature type="region of interest" description="Disordered" evidence="1">
    <location>
        <begin position="68"/>
        <end position="98"/>
    </location>
</feature>
<keyword evidence="3" id="KW-1185">Reference proteome</keyword>
<evidence type="ECO:0000313" key="3">
    <source>
        <dbReference type="Proteomes" id="UP000054928"/>
    </source>
</evidence>
<sequence>MQAANNAGSTWRKVFDELLVLEQDFDTAMQILINQDSKVAKLSLEDTHHTRSQHVHDAKVKEASIRCKRRGMSRKRRCSTRESIPRPKPPPIPSSHVSDTTRVVSDIQSNDFLNRLNADRMSLALLKMLKLHFIQLKSAQSPESKFRSLTQTQMRFSSG</sequence>
<dbReference type="RefSeq" id="XP_024579854.1">
    <property type="nucleotide sequence ID" value="XM_024729482.1"/>
</dbReference>
<dbReference type="OrthoDB" id="126427at2759"/>
<evidence type="ECO:0000313" key="2">
    <source>
        <dbReference type="EMBL" id="CEG43485.1"/>
    </source>
</evidence>
<dbReference type="EMBL" id="CCYD01000667">
    <property type="protein sequence ID" value="CEG43485.1"/>
    <property type="molecule type" value="Genomic_DNA"/>
</dbReference>
<reference evidence="3" key="1">
    <citation type="submission" date="2014-09" db="EMBL/GenBank/DDBJ databases">
        <authorList>
            <person name="Sharma Rahul"/>
            <person name="Thines Marco"/>
        </authorList>
    </citation>
    <scope>NUCLEOTIDE SEQUENCE [LARGE SCALE GENOMIC DNA]</scope>
</reference>
<protein>
    <submittedName>
        <fullName evidence="2">Uncharacterized protein</fullName>
    </submittedName>
</protein>
<dbReference type="STRING" id="4781.A0A0P1ARF9"/>
<proteinExistence type="predicted"/>
<accession>A0A0P1ARF9</accession>
<organism evidence="2 3">
    <name type="scientific">Plasmopara halstedii</name>
    <name type="common">Downy mildew of sunflower</name>
    <dbReference type="NCBI Taxonomy" id="4781"/>
    <lineage>
        <taxon>Eukaryota</taxon>
        <taxon>Sar</taxon>
        <taxon>Stramenopiles</taxon>
        <taxon>Oomycota</taxon>
        <taxon>Peronosporomycetes</taxon>
        <taxon>Peronosporales</taxon>
        <taxon>Peronosporaceae</taxon>
        <taxon>Plasmopara</taxon>
    </lineage>
</organism>
<name>A0A0P1ARF9_PLAHL</name>
<dbReference type="AlphaFoldDB" id="A0A0P1ARF9"/>